<feature type="transmembrane region" description="Helical" evidence="7">
    <location>
        <begin position="400"/>
        <end position="421"/>
    </location>
</feature>
<keyword evidence="4 7" id="KW-1133">Transmembrane helix</keyword>
<gene>
    <name evidence="9" type="primary">MSL9</name>
    <name evidence="9" type="ORF">ECANGB1_1721</name>
</gene>
<name>A0A1Y1S9A1_9MICR</name>
<dbReference type="Proteomes" id="UP000192639">
    <property type="component" value="Unassembled WGS sequence"/>
</dbReference>
<dbReference type="SUPFAM" id="SSF50182">
    <property type="entry name" value="Sm-like ribonucleoproteins"/>
    <property type="match status" value="1"/>
</dbReference>
<accession>A0A1Y1S9A1</accession>
<evidence type="ECO:0000256" key="7">
    <source>
        <dbReference type="SAM" id="Phobius"/>
    </source>
</evidence>
<evidence type="ECO:0000313" key="9">
    <source>
        <dbReference type="EMBL" id="ORD95043.1"/>
    </source>
</evidence>
<evidence type="ECO:0000256" key="4">
    <source>
        <dbReference type="ARBA" id="ARBA00022989"/>
    </source>
</evidence>
<dbReference type="PANTHER" id="PTHR31618:SF1">
    <property type="entry name" value="EF-HAND DOMAIN-CONTAINING PROTEIN"/>
    <property type="match status" value="1"/>
</dbReference>
<dbReference type="InterPro" id="IPR010920">
    <property type="entry name" value="LSM_dom_sf"/>
</dbReference>
<evidence type="ECO:0000313" key="10">
    <source>
        <dbReference type="Proteomes" id="UP000192639"/>
    </source>
</evidence>
<dbReference type="EMBL" id="LWDP01000005">
    <property type="protein sequence ID" value="ORD95043.1"/>
    <property type="molecule type" value="Genomic_DNA"/>
</dbReference>
<comment type="similarity">
    <text evidence="2">Belongs to the MscS (TC 1.A.23) family.</text>
</comment>
<feature type="transmembrane region" description="Helical" evidence="7">
    <location>
        <begin position="427"/>
        <end position="450"/>
    </location>
</feature>
<dbReference type="Pfam" id="PF00924">
    <property type="entry name" value="MS_channel_2nd"/>
    <property type="match status" value="1"/>
</dbReference>
<dbReference type="VEuPathDB" id="MicrosporidiaDB:ECANGB1_1721"/>
<feature type="domain" description="Mechanosensitive ion channel MscS" evidence="8">
    <location>
        <begin position="447"/>
        <end position="504"/>
    </location>
</feature>
<dbReference type="Gene3D" id="2.30.30.60">
    <property type="match status" value="1"/>
</dbReference>
<sequence>MLRRTFDYDKLKKYAVILKLDKILYCWEMYTCSATTFKYKIRNLVGTGLIICGFVDFFRNLAVYSLKRIFFTDDELKNFKNTIEFERFVLKSKFGYKDYTDEFVMNYILVNKGRYDPRVLFCMWTDDDKTKKMYFREEAMALIRQKIAEQHDDLMIDLNAVNEMRSAVGDVTKVLEQEQEDEFSEEEQDEISNEDTTETAVQDSTFKECDLIIKTVETNESGSNKKSLDTKLDEQIQEKVETDQNTLYDYFMIPENNYEMDKVSAEESYGIIREQLDDDDALILDCENEAEVTKLKLIYSNLKHNKIGRTHTVKIAQEKHNEVMKEAEAQLVGTINEESLKRVLTDGDAKQCIKMLANNFSRFLPYEEFFDNMRQFNNDRGAFIGMCKAHKSISINLNTVFVSMELFVFLFVFMALFTSTIGAKTTVLPAVLFIMPGLWYFYMPFLYLLYHKPYDIGDRIVIRGEIMIVKEIQLCYSTFAKWNNDCVIIPNAYIIKNVICNIKRSNYQMINLKFYISNRIRDSSLHELKITLQKFVKRTPCLKSIQITCEDVMNSNQLLLSVNIRHALNHQNSFFYRKAQNIFMVEFVKQCGRHNITFFPLKVTYSSDKRQEKNKFRNFLKNSN</sequence>
<keyword evidence="10" id="KW-1185">Reference proteome</keyword>
<dbReference type="InterPro" id="IPR016688">
    <property type="entry name" value="MscS-like_plants/fungi"/>
</dbReference>
<proteinExistence type="inferred from homology"/>
<dbReference type="OrthoDB" id="544685at2759"/>
<evidence type="ECO:0000256" key="2">
    <source>
        <dbReference type="ARBA" id="ARBA00008017"/>
    </source>
</evidence>
<organism evidence="9 10">
    <name type="scientific">Enterospora canceri</name>
    <dbReference type="NCBI Taxonomy" id="1081671"/>
    <lineage>
        <taxon>Eukaryota</taxon>
        <taxon>Fungi</taxon>
        <taxon>Fungi incertae sedis</taxon>
        <taxon>Microsporidia</taxon>
        <taxon>Enterocytozoonidae</taxon>
        <taxon>Enterospora</taxon>
    </lineage>
</organism>
<dbReference type="PANTHER" id="PTHR31618">
    <property type="entry name" value="MECHANOSENSITIVE ION CHANNEL PROTEIN 5"/>
    <property type="match status" value="1"/>
</dbReference>
<comment type="caution">
    <text evidence="9">The sequence shown here is derived from an EMBL/GenBank/DDBJ whole genome shotgun (WGS) entry which is preliminary data.</text>
</comment>
<feature type="region of interest" description="Disordered" evidence="6">
    <location>
        <begin position="178"/>
        <end position="200"/>
    </location>
</feature>
<reference evidence="9 10" key="1">
    <citation type="journal article" date="2017" name="Environ. Microbiol.">
        <title>Decay of the glycolytic pathway and adaptation to intranuclear parasitism within Enterocytozoonidae microsporidia.</title>
        <authorList>
            <person name="Wiredu Boakye D."/>
            <person name="Jaroenlak P."/>
            <person name="Prachumwat A."/>
            <person name="Williams T.A."/>
            <person name="Bateman K.S."/>
            <person name="Itsathitphaisarn O."/>
            <person name="Sritunyalucksana K."/>
            <person name="Paszkiewicz K.H."/>
            <person name="Moore K.A."/>
            <person name="Stentiford G.D."/>
            <person name="Williams B.A."/>
        </authorList>
    </citation>
    <scope>NUCLEOTIDE SEQUENCE [LARGE SCALE GENOMIC DNA]</scope>
    <source>
        <strain evidence="9 10">GB1</strain>
    </source>
</reference>
<keyword evidence="3 7" id="KW-0812">Transmembrane</keyword>
<dbReference type="InterPro" id="IPR006685">
    <property type="entry name" value="MscS_channel_2nd"/>
</dbReference>
<dbReference type="GO" id="GO:0006820">
    <property type="term" value="P:monoatomic anion transport"/>
    <property type="evidence" value="ECO:0007669"/>
    <property type="project" value="TreeGrafter"/>
</dbReference>
<evidence type="ECO:0000259" key="8">
    <source>
        <dbReference type="Pfam" id="PF00924"/>
    </source>
</evidence>
<evidence type="ECO:0000256" key="3">
    <source>
        <dbReference type="ARBA" id="ARBA00022692"/>
    </source>
</evidence>
<dbReference type="GO" id="GO:0008381">
    <property type="term" value="F:mechanosensitive monoatomic ion channel activity"/>
    <property type="evidence" value="ECO:0007669"/>
    <property type="project" value="TreeGrafter"/>
</dbReference>
<dbReference type="AlphaFoldDB" id="A0A1Y1S9A1"/>
<comment type="subcellular location">
    <subcellularLocation>
        <location evidence="1">Membrane</location>
        <topology evidence="1">Multi-pass membrane protein</topology>
    </subcellularLocation>
</comment>
<dbReference type="InterPro" id="IPR023408">
    <property type="entry name" value="MscS_beta-dom_sf"/>
</dbReference>
<evidence type="ECO:0000256" key="1">
    <source>
        <dbReference type="ARBA" id="ARBA00004141"/>
    </source>
</evidence>
<evidence type="ECO:0000256" key="6">
    <source>
        <dbReference type="SAM" id="MobiDB-lite"/>
    </source>
</evidence>
<dbReference type="GO" id="GO:0005886">
    <property type="term" value="C:plasma membrane"/>
    <property type="evidence" value="ECO:0007669"/>
    <property type="project" value="TreeGrafter"/>
</dbReference>
<keyword evidence="5 7" id="KW-0472">Membrane</keyword>
<evidence type="ECO:0000256" key="5">
    <source>
        <dbReference type="ARBA" id="ARBA00023136"/>
    </source>
</evidence>
<feature type="compositionally biased region" description="Acidic residues" evidence="6">
    <location>
        <begin position="178"/>
        <end position="197"/>
    </location>
</feature>
<protein>
    <submittedName>
        <fullName evidence="9">MSL9</fullName>
    </submittedName>
</protein>